<reference evidence="2 3" key="1">
    <citation type="submission" date="2023-10" db="EMBL/GenBank/DDBJ databases">
        <title>Screening of Alkalihalobacillus lindianensis BZ-TG-R113 and Its Alleviation of Salt Stress on Rapeseed Growth.</title>
        <authorList>
            <person name="Zhao B."/>
            <person name="Guo T."/>
        </authorList>
    </citation>
    <scope>NUCLEOTIDE SEQUENCE [LARGE SCALE GENOMIC DNA]</scope>
    <source>
        <strain evidence="2 3">BZ-TG-R113</strain>
    </source>
</reference>
<sequence length="79" mass="8840">LTSGGVGVVISAVFALFSQLDDFIPYKRIFGGLEEWAIHNILMIAVIVFIGLFLAWIISLIIAMLKYANFTVTKTERDF</sequence>
<evidence type="ECO:0000313" key="2">
    <source>
        <dbReference type="EMBL" id="MDV2687608.1"/>
    </source>
</evidence>
<dbReference type="PANTHER" id="PTHR34473:SF2">
    <property type="entry name" value="UPF0699 TRANSMEMBRANE PROTEIN YDBT"/>
    <property type="match status" value="1"/>
</dbReference>
<keyword evidence="1" id="KW-0472">Membrane</keyword>
<comment type="caution">
    <text evidence="2">The sequence shown here is derived from an EMBL/GenBank/DDBJ whole genome shotgun (WGS) entry which is preliminary data.</text>
</comment>
<keyword evidence="1" id="KW-1133">Transmembrane helix</keyword>
<keyword evidence="3" id="KW-1185">Reference proteome</keyword>
<feature type="transmembrane region" description="Helical" evidence="1">
    <location>
        <begin position="6"/>
        <end position="24"/>
    </location>
</feature>
<feature type="non-terminal residue" evidence="2">
    <location>
        <position position="79"/>
    </location>
</feature>
<dbReference type="EMBL" id="JAWJBA010000965">
    <property type="protein sequence ID" value="MDV2687608.1"/>
    <property type="molecule type" value="Genomic_DNA"/>
</dbReference>
<evidence type="ECO:0000313" key="3">
    <source>
        <dbReference type="Proteomes" id="UP001287282"/>
    </source>
</evidence>
<feature type="transmembrane region" description="Helical" evidence="1">
    <location>
        <begin position="36"/>
        <end position="65"/>
    </location>
</feature>
<proteinExistence type="predicted"/>
<keyword evidence="1" id="KW-0812">Transmembrane</keyword>
<accession>A0ABU3XI89</accession>
<dbReference type="Proteomes" id="UP001287282">
    <property type="component" value="Unassembled WGS sequence"/>
</dbReference>
<organism evidence="2 3">
    <name type="scientific">Alkalihalophilus lindianensis</name>
    <dbReference type="NCBI Taxonomy" id="1630542"/>
    <lineage>
        <taxon>Bacteria</taxon>
        <taxon>Bacillati</taxon>
        <taxon>Bacillota</taxon>
        <taxon>Bacilli</taxon>
        <taxon>Bacillales</taxon>
        <taxon>Bacillaceae</taxon>
        <taxon>Alkalihalophilus</taxon>
    </lineage>
</organism>
<name>A0ABU3XI89_9BACI</name>
<evidence type="ECO:0000256" key="1">
    <source>
        <dbReference type="SAM" id="Phobius"/>
    </source>
</evidence>
<protein>
    <submittedName>
        <fullName evidence="2">Uncharacterized protein</fullName>
    </submittedName>
</protein>
<dbReference type="PANTHER" id="PTHR34473">
    <property type="entry name" value="UPF0699 TRANSMEMBRANE PROTEIN YDBS"/>
    <property type="match status" value="1"/>
</dbReference>
<gene>
    <name evidence="2" type="ORF">RYX56_24990</name>
</gene>
<feature type="non-terminal residue" evidence="2">
    <location>
        <position position="1"/>
    </location>
</feature>